<evidence type="ECO:0000256" key="1">
    <source>
        <dbReference type="SAM" id="MobiDB-lite"/>
    </source>
</evidence>
<name>A0A0J7K0M2_LASNI</name>
<keyword evidence="3" id="KW-1185">Reference proteome</keyword>
<accession>A0A0J7K0M2</accession>
<dbReference type="AlphaFoldDB" id="A0A0J7K0M2"/>
<comment type="caution">
    <text evidence="2">The sequence shown here is derived from an EMBL/GenBank/DDBJ whole genome shotgun (WGS) entry which is preliminary data.</text>
</comment>
<dbReference type="PaxDb" id="67767-A0A0J7K0M2"/>
<evidence type="ECO:0000313" key="3">
    <source>
        <dbReference type="Proteomes" id="UP000036403"/>
    </source>
</evidence>
<feature type="region of interest" description="Disordered" evidence="1">
    <location>
        <begin position="70"/>
        <end position="94"/>
    </location>
</feature>
<sequence length="115" mass="12285">MRCNLLAFSAAGEEESLQLSVSTHKVRAAVAEKGPAQSTSSNEPAESCNKGVEGVVRRYVQMYGPGTEANEYRQEGLRSSVPSPFGGPQPHRSSVVHAGVEEWALESLSLEEGLP</sequence>
<dbReference type="EMBL" id="LBMM01018721">
    <property type="protein sequence ID" value="KMQ83711.1"/>
    <property type="molecule type" value="Genomic_DNA"/>
</dbReference>
<proteinExistence type="predicted"/>
<protein>
    <submittedName>
        <fullName evidence="2">Nad-dependent dehydratase</fullName>
    </submittedName>
</protein>
<reference evidence="2 3" key="1">
    <citation type="submission" date="2015-04" db="EMBL/GenBank/DDBJ databases">
        <title>Lasius niger genome sequencing.</title>
        <authorList>
            <person name="Konorov E.A."/>
            <person name="Nikitin M.A."/>
            <person name="Kirill M.V."/>
            <person name="Chang P."/>
        </authorList>
    </citation>
    <scope>NUCLEOTIDE SEQUENCE [LARGE SCALE GENOMIC DNA]</scope>
    <source>
        <tissue evidence="2">Whole</tissue>
    </source>
</reference>
<organism evidence="2 3">
    <name type="scientific">Lasius niger</name>
    <name type="common">Black garden ant</name>
    <dbReference type="NCBI Taxonomy" id="67767"/>
    <lineage>
        <taxon>Eukaryota</taxon>
        <taxon>Metazoa</taxon>
        <taxon>Ecdysozoa</taxon>
        <taxon>Arthropoda</taxon>
        <taxon>Hexapoda</taxon>
        <taxon>Insecta</taxon>
        <taxon>Pterygota</taxon>
        <taxon>Neoptera</taxon>
        <taxon>Endopterygota</taxon>
        <taxon>Hymenoptera</taxon>
        <taxon>Apocrita</taxon>
        <taxon>Aculeata</taxon>
        <taxon>Formicoidea</taxon>
        <taxon>Formicidae</taxon>
        <taxon>Formicinae</taxon>
        <taxon>Lasius</taxon>
        <taxon>Lasius</taxon>
    </lineage>
</organism>
<gene>
    <name evidence="2" type="ORF">RF55_19292</name>
</gene>
<dbReference type="Proteomes" id="UP000036403">
    <property type="component" value="Unassembled WGS sequence"/>
</dbReference>
<evidence type="ECO:0000313" key="2">
    <source>
        <dbReference type="EMBL" id="KMQ83711.1"/>
    </source>
</evidence>